<evidence type="ECO:0000313" key="3">
    <source>
        <dbReference type="Proteomes" id="UP000029868"/>
    </source>
</evidence>
<accession>A0A099L4K7</accession>
<dbReference type="PROSITE" id="PS51257">
    <property type="entry name" value="PROKAR_LIPOPROTEIN"/>
    <property type="match status" value="1"/>
</dbReference>
<organism evidence="2 3">
    <name type="scientific">Colwellia psychrerythraea</name>
    <name type="common">Vibrio psychroerythus</name>
    <dbReference type="NCBI Taxonomy" id="28229"/>
    <lineage>
        <taxon>Bacteria</taxon>
        <taxon>Pseudomonadati</taxon>
        <taxon>Pseudomonadota</taxon>
        <taxon>Gammaproteobacteria</taxon>
        <taxon>Alteromonadales</taxon>
        <taxon>Colwelliaceae</taxon>
        <taxon>Colwellia</taxon>
    </lineage>
</organism>
<dbReference type="SUPFAM" id="SSF56954">
    <property type="entry name" value="Outer membrane efflux proteins (OEP)"/>
    <property type="match status" value="1"/>
</dbReference>
<sequence>MKFFSIKPAGVALFISYSATMSVSCLAFAQTTLSSDWLDRQINKHPDIVSARELMNAEFSKAQGSKLPLYNPELSTGYEREGDGNNFNIGISQTIDLWDKQAVNVAIGDKILTVASNRFTYAVAQKKSQALTALINWQLAMDKSVLAFEQEQQLEVLLKIVTKRQQAGDLGQVDAELTFLNLSQLLNKTAQIQAQLTQAQADVNELLPDWRPNMQVYPKQGLGVTNFQVVEQWITQHPQVLAAQALWQVQKNIAQYAMLETKADPTIGLSAGKNADDNVVGISFSMPLNIRNDYQANANAKNQQAIAAEASFRAVMRKQKYLIQASTASLISNKKYLGRWQELMQGRGEHSAQLLQKQWQLGDLNTSDYLLALQQRAEGLYAGIELQAQFKLSEVQWLLNVGQLNVATKLLN</sequence>
<feature type="signal peptide" evidence="1">
    <location>
        <begin position="1"/>
        <end position="29"/>
    </location>
</feature>
<dbReference type="EMBL" id="JQEC01000006">
    <property type="protein sequence ID" value="KGJ96803.1"/>
    <property type="molecule type" value="Genomic_DNA"/>
</dbReference>
<comment type="caution">
    <text evidence="2">The sequence shown here is derived from an EMBL/GenBank/DDBJ whole genome shotgun (WGS) entry which is preliminary data.</text>
</comment>
<protein>
    <submittedName>
        <fullName evidence="2">Outer membrane efflux protein</fullName>
    </submittedName>
</protein>
<dbReference type="AlphaFoldDB" id="A0A099L4K7"/>
<feature type="chain" id="PRO_5001949341" evidence="1">
    <location>
        <begin position="30"/>
        <end position="412"/>
    </location>
</feature>
<evidence type="ECO:0000256" key="1">
    <source>
        <dbReference type="SAM" id="SignalP"/>
    </source>
</evidence>
<dbReference type="PATRIC" id="fig|28229.3.peg.850"/>
<gene>
    <name evidence="2" type="ORF">GAB14E_1679</name>
</gene>
<dbReference type="GO" id="GO:0015562">
    <property type="term" value="F:efflux transmembrane transporter activity"/>
    <property type="evidence" value="ECO:0007669"/>
    <property type="project" value="InterPro"/>
</dbReference>
<name>A0A099L4K7_COLPS</name>
<dbReference type="OrthoDB" id="5801460at2"/>
<keyword evidence="1" id="KW-0732">Signal</keyword>
<reference evidence="2 3" key="1">
    <citation type="submission" date="2014-08" db="EMBL/GenBank/DDBJ databases">
        <title>Genomic and Phenotypic Diversity of Colwellia psychrerythraea strains from Disparate Marine Basins.</title>
        <authorList>
            <person name="Techtmann S.M."/>
            <person name="Stelling S.C."/>
            <person name="Utturkar S.M."/>
            <person name="Alshibli N."/>
            <person name="Harris A."/>
            <person name="Brown S.D."/>
            <person name="Hazen T.C."/>
        </authorList>
    </citation>
    <scope>NUCLEOTIDE SEQUENCE [LARGE SCALE GENOMIC DNA]</scope>
    <source>
        <strain evidence="2 3">GAB14E</strain>
    </source>
</reference>
<evidence type="ECO:0000313" key="2">
    <source>
        <dbReference type="EMBL" id="KGJ96803.1"/>
    </source>
</evidence>
<proteinExistence type="predicted"/>
<dbReference type="RefSeq" id="WP_052093470.1">
    <property type="nucleotide sequence ID" value="NZ_JQEC01000006.1"/>
</dbReference>
<dbReference type="Gene3D" id="1.20.1600.10">
    <property type="entry name" value="Outer membrane efflux proteins (OEP)"/>
    <property type="match status" value="1"/>
</dbReference>
<dbReference type="Proteomes" id="UP000029868">
    <property type="component" value="Unassembled WGS sequence"/>
</dbReference>